<dbReference type="EMBL" id="QJTC01000003">
    <property type="protein sequence ID" value="PYE79225.1"/>
    <property type="molecule type" value="Genomic_DNA"/>
</dbReference>
<dbReference type="InterPro" id="IPR020012">
    <property type="entry name" value="LysM_FimV"/>
</dbReference>
<reference evidence="4 5" key="1">
    <citation type="submission" date="2018-06" db="EMBL/GenBank/DDBJ databases">
        <title>Genomic Encyclopedia of Type Strains, Phase III (KMG-III): the genomes of soil and plant-associated and newly described type strains.</title>
        <authorList>
            <person name="Whitman W."/>
        </authorList>
    </citation>
    <scope>NUCLEOTIDE SEQUENCE [LARGE SCALE GENOMIC DNA]</scope>
    <source>
        <strain evidence="4 5">CECT 7646</strain>
    </source>
</reference>
<comment type="caution">
    <text evidence="4">The sequence shown here is derived from an EMBL/GenBank/DDBJ whole genome shotgun (WGS) entry which is preliminary data.</text>
</comment>
<protein>
    <submittedName>
        <fullName evidence="4">Pilus assembly protein FimV</fullName>
    </submittedName>
</protein>
<keyword evidence="2" id="KW-1133">Transmembrane helix</keyword>
<feature type="compositionally biased region" description="Low complexity" evidence="1">
    <location>
        <begin position="168"/>
        <end position="183"/>
    </location>
</feature>
<evidence type="ECO:0000256" key="2">
    <source>
        <dbReference type="SAM" id="Phobius"/>
    </source>
</evidence>
<feature type="compositionally biased region" description="Low complexity" evidence="1">
    <location>
        <begin position="356"/>
        <end position="371"/>
    </location>
</feature>
<feature type="compositionally biased region" description="Polar residues" evidence="1">
    <location>
        <begin position="184"/>
        <end position="193"/>
    </location>
</feature>
<evidence type="ECO:0000259" key="3">
    <source>
        <dbReference type="Pfam" id="PF25800"/>
    </source>
</evidence>
<sequence>MGGLVFAGNASALALGRMTVQSALGEPLRAEIEVPEITALEADTLVLQPASAAAFRAAGVEYSPVMAGLQMSLARRADGRSVVRVTGSRPVNDPFLEMLLEANWNGGRVSRNYTVLLDPPSNRAAAPQIAPQVAAPPQPSVAPVGAARALPAPQAAAVPAPASAPIVERPPAAPRAPAVAAEPRQSTGASQVTVRPGDTAGRIAAANQPASVSLDQMLVALLQANPDAFIGNNVNRMRAGVVLDMPDTAQIAATPAPQARQIVVAQSRDFNEFRRRLAGRAPAADVGMPQRSVTGSVQTQVEDRRAAATPPDRLMLSKGATGTEADRVAQAGNSRDAANRSAELSKNLSDLNRLGAASTPGATPAVTAPAVPAAPAPAPATPPAPAAEATAPPSPSTAVSAADAPAAPTPPVPADTAAAAPPAAVPAAPATPAPAAAPVVEEEDGLGSLLHDARVFAVAGLLVALLVALASYRTIRRRRAVQDNSFLESRMHADSFFGNSGGQHVDTSSNQSVIATSYSPSQLDAGGDVDPVAEADVYLAYGRDLQAEEILKDALRIHPERTALHAKLAEIYARRSDAPAFHAIAAEAYRVTDGQGEDWQRIRNLGQELAPANSLYQAQPTLSDVAPVAVVTAAGVGGAAAASAVARNARPETAPPVPAAAPQEPLKTPSFVDDVPEPVAAPVMPSLDLDFSEFPSSPRTPASPAAAPAADDDFGLDFTLNDTPASSATAPAASPAPMPAAVDFDMDALSLDLDAPAETPPVPADITGSVPSPDDALATKLALAEEFAAIGDADGARHLVEEVIAEAKGSLRTRAEGMLAELD</sequence>
<feature type="region of interest" description="Disordered" evidence="1">
    <location>
        <begin position="692"/>
        <end position="714"/>
    </location>
</feature>
<dbReference type="Gene3D" id="1.20.58.2200">
    <property type="match status" value="1"/>
</dbReference>
<feature type="compositionally biased region" description="Low complexity" evidence="1">
    <location>
        <begin position="414"/>
        <end position="431"/>
    </location>
</feature>
<feature type="compositionally biased region" description="Polar residues" evidence="1">
    <location>
        <begin position="291"/>
        <end position="300"/>
    </location>
</feature>
<gene>
    <name evidence="4" type="ORF">DFQ15_103213</name>
</gene>
<proteinExistence type="predicted"/>
<evidence type="ECO:0000313" key="4">
    <source>
        <dbReference type="EMBL" id="PYE79225.1"/>
    </source>
</evidence>
<keyword evidence="5" id="KW-1185">Reference proteome</keyword>
<dbReference type="NCBIfam" id="TIGR03504">
    <property type="entry name" value="FimV_Cterm"/>
    <property type="match status" value="1"/>
</dbReference>
<dbReference type="Proteomes" id="UP000247540">
    <property type="component" value="Unassembled WGS sequence"/>
</dbReference>
<name>A0A318SJY9_9BURK</name>
<dbReference type="NCBIfam" id="TIGR03505">
    <property type="entry name" value="FimV_core"/>
    <property type="match status" value="1"/>
</dbReference>
<feature type="domain" description="FimV N-terminal" evidence="3">
    <location>
        <begin position="13"/>
        <end position="120"/>
    </location>
</feature>
<dbReference type="InterPro" id="IPR038440">
    <property type="entry name" value="FimV_C_sf"/>
</dbReference>
<feature type="region of interest" description="Disordered" evidence="1">
    <location>
        <begin position="168"/>
        <end position="194"/>
    </location>
</feature>
<dbReference type="InterPro" id="IPR020011">
    <property type="entry name" value="FimV_C"/>
</dbReference>
<feature type="compositionally biased region" description="Pro residues" evidence="1">
    <location>
        <begin position="372"/>
        <end position="385"/>
    </location>
</feature>
<feature type="transmembrane region" description="Helical" evidence="2">
    <location>
        <begin position="455"/>
        <end position="472"/>
    </location>
</feature>
<feature type="compositionally biased region" description="Low complexity" evidence="1">
    <location>
        <begin position="386"/>
        <end position="406"/>
    </location>
</feature>
<evidence type="ECO:0000256" key="1">
    <source>
        <dbReference type="SAM" id="MobiDB-lite"/>
    </source>
</evidence>
<accession>A0A318SJY9</accession>
<organism evidence="4 5">
    <name type="scientific">Xylophilus ampelinus</name>
    <dbReference type="NCBI Taxonomy" id="54067"/>
    <lineage>
        <taxon>Bacteria</taxon>
        <taxon>Pseudomonadati</taxon>
        <taxon>Pseudomonadota</taxon>
        <taxon>Betaproteobacteria</taxon>
        <taxon>Burkholderiales</taxon>
        <taxon>Xylophilus</taxon>
    </lineage>
</organism>
<feature type="region of interest" description="Disordered" evidence="1">
    <location>
        <begin position="281"/>
        <end position="431"/>
    </location>
</feature>
<keyword evidence="2" id="KW-0812">Transmembrane</keyword>
<evidence type="ECO:0000313" key="5">
    <source>
        <dbReference type="Proteomes" id="UP000247540"/>
    </source>
</evidence>
<dbReference type="InterPro" id="IPR057840">
    <property type="entry name" value="FimV_N"/>
</dbReference>
<dbReference type="Pfam" id="PF25800">
    <property type="entry name" value="FimV_N"/>
    <property type="match status" value="1"/>
</dbReference>
<keyword evidence="2" id="KW-0472">Membrane</keyword>
<feature type="compositionally biased region" description="Low complexity" evidence="1">
    <location>
        <begin position="695"/>
        <end position="709"/>
    </location>
</feature>
<dbReference type="AlphaFoldDB" id="A0A318SJY9"/>